<dbReference type="Gene3D" id="3.30.420.10">
    <property type="entry name" value="Ribonuclease H-like superfamily/Ribonuclease H"/>
    <property type="match status" value="1"/>
</dbReference>
<dbReference type="InterPro" id="IPR054465">
    <property type="entry name" value="Integrase_p58-like_C"/>
</dbReference>
<feature type="domain" description="Integrase catalytic" evidence="1">
    <location>
        <begin position="12"/>
        <end position="171"/>
    </location>
</feature>
<dbReference type="OrthoDB" id="6516679at2759"/>
<evidence type="ECO:0000313" key="3">
    <source>
        <dbReference type="Proteomes" id="UP000288716"/>
    </source>
</evidence>
<accession>A0A443RV67</accession>
<keyword evidence="3" id="KW-1185">Reference proteome</keyword>
<dbReference type="STRING" id="299467.A0A443RV67"/>
<dbReference type="SUPFAM" id="SSF53098">
    <property type="entry name" value="Ribonuclease H-like"/>
    <property type="match status" value="1"/>
</dbReference>
<dbReference type="VEuPathDB" id="VectorBase:LDEU013012"/>
<feature type="non-terminal residue" evidence="2">
    <location>
        <position position="1"/>
    </location>
</feature>
<dbReference type="PROSITE" id="PS50994">
    <property type="entry name" value="INTEGRASE"/>
    <property type="match status" value="1"/>
</dbReference>
<dbReference type="PANTHER" id="PTHR37984:SF15">
    <property type="entry name" value="INTEGRASE CATALYTIC DOMAIN-CONTAINING PROTEIN"/>
    <property type="match status" value="1"/>
</dbReference>
<dbReference type="FunFam" id="3.30.420.10:FF:000032">
    <property type="entry name" value="Retrovirus-related Pol polyprotein from transposon 297-like Protein"/>
    <property type="match status" value="1"/>
</dbReference>
<evidence type="ECO:0000313" key="2">
    <source>
        <dbReference type="EMBL" id="RWS19028.1"/>
    </source>
</evidence>
<feature type="non-terminal residue" evidence="2">
    <location>
        <position position="287"/>
    </location>
</feature>
<proteinExistence type="predicted"/>
<dbReference type="GO" id="GO:0015074">
    <property type="term" value="P:DNA integration"/>
    <property type="evidence" value="ECO:0007669"/>
    <property type="project" value="InterPro"/>
</dbReference>
<dbReference type="Proteomes" id="UP000288716">
    <property type="component" value="Unassembled WGS sequence"/>
</dbReference>
<dbReference type="Pfam" id="PF22938">
    <property type="entry name" value="Integrase_p58_C"/>
    <property type="match status" value="1"/>
</dbReference>
<dbReference type="InterPro" id="IPR012337">
    <property type="entry name" value="RNaseH-like_sf"/>
</dbReference>
<organism evidence="2 3">
    <name type="scientific">Leptotrombidium deliense</name>
    <dbReference type="NCBI Taxonomy" id="299467"/>
    <lineage>
        <taxon>Eukaryota</taxon>
        <taxon>Metazoa</taxon>
        <taxon>Ecdysozoa</taxon>
        <taxon>Arthropoda</taxon>
        <taxon>Chelicerata</taxon>
        <taxon>Arachnida</taxon>
        <taxon>Acari</taxon>
        <taxon>Acariformes</taxon>
        <taxon>Trombidiformes</taxon>
        <taxon>Prostigmata</taxon>
        <taxon>Anystina</taxon>
        <taxon>Parasitengona</taxon>
        <taxon>Trombiculoidea</taxon>
        <taxon>Trombiculidae</taxon>
        <taxon>Leptotrombidium</taxon>
    </lineage>
</organism>
<protein>
    <submittedName>
        <fullName evidence="2">Integrase core domain protein-like protein</fullName>
    </submittedName>
</protein>
<dbReference type="PANTHER" id="PTHR37984">
    <property type="entry name" value="PROTEIN CBG26694"/>
    <property type="match status" value="1"/>
</dbReference>
<reference evidence="2 3" key="1">
    <citation type="journal article" date="2018" name="Gigascience">
        <title>Genomes of trombidid mites reveal novel predicted allergens and laterally-transferred genes associated with secondary metabolism.</title>
        <authorList>
            <person name="Dong X."/>
            <person name="Chaisiri K."/>
            <person name="Xia D."/>
            <person name="Armstrong S.D."/>
            <person name="Fang Y."/>
            <person name="Donnelly M.J."/>
            <person name="Kadowaki T."/>
            <person name="McGarry J.W."/>
            <person name="Darby A.C."/>
            <person name="Makepeace B.L."/>
        </authorList>
    </citation>
    <scope>NUCLEOTIDE SEQUENCE [LARGE SCALE GENOMIC DNA]</scope>
    <source>
        <strain evidence="2">UoL-UT</strain>
    </source>
</reference>
<name>A0A443RV67_9ACAR</name>
<evidence type="ECO:0000259" key="1">
    <source>
        <dbReference type="PROSITE" id="PS50994"/>
    </source>
</evidence>
<dbReference type="InterPro" id="IPR001584">
    <property type="entry name" value="Integrase_cat-core"/>
</dbReference>
<dbReference type="GO" id="GO:0003676">
    <property type="term" value="F:nucleic acid binding"/>
    <property type="evidence" value="ECO:0007669"/>
    <property type="project" value="InterPro"/>
</dbReference>
<dbReference type="InterPro" id="IPR050951">
    <property type="entry name" value="Retrovirus_Pol_polyprotein"/>
</dbReference>
<gene>
    <name evidence="2" type="ORF">B4U80_04477</name>
</gene>
<dbReference type="InterPro" id="IPR036397">
    <property type="entry name" value="RNaseH_sf"/>
</dbReference>
<dbReference type="AlphaFoldDB" id="A0A443RV67"/>
<sequence length="287" mass="32386">PGLSPGLMMPIEVGGPFEMIGIDIQGPFPKSEQGNKYIIVATDYLTKHVEMKAVPAANSWEVSKFLLDEIMCRHGCPQRILSDRGLPFLSNVTKDVYKLMNTKHVKTTSYHPQTNGLVEKCNGIAGGMLSMFVNKEQSNWDRVIKMIAWAYNTSVHETTGFSPFFLLYGREPRLPVNAALNSPSLGISDVETYQSQIRSALNTAHEIARENIKKAQIKYKERGDKKRRAVEYNNGDLVLVYTPRRIKGKAEKLLHPYHGPFKVLRRLSTVVYEVAPVSGRRKPDFVH</sequence>
<dbReference type="EMBL" id="NCKV01031017">
    <property type="protein sequence ID" value="RWS19028.1"/>
    <property type="molecule type" value="Genomic_DNA"/>
</dbReference>
<comment type="caution">
    <text evidence="2">The sequence shown here is derived from an EMBL/GenBank/DDBJ whole genome shotgun (WGS) entry which is preliminary data.</text>
</comment>